<dbReference type="RefSeq" id="WP_134519181.1">
    <property type="nucleotide sequence ID" value="NZ_SOHE01000041.1"/>
</dbReference>
<gene>
    <name evidence="2" type="ORF">E3T55_08725</name>
</gene>
<dbReference type="GO" id="GO:0070967">
    <property type="term" value="F:coenzyme F420 binding"/>
    <property type="evidence" value="ECO:0007669"/>
    <property type="project" value="TreeGrafter"/>
</dbReference>
<dbReference type="EMBL" id="SOHE01000041">
    <property type="protein sequence ID" value="TFD50506.1"/>
    <property type="molecule type" value="Genomic_DNA"/>
</dbReference>
<reference evidence="2 3" key="1">
    <citation type="submission" date="2019-03" db="EMBL/GenBank/DDBJ databases">
        <title>Genomics of glacier-inhabiting Cryobacterium strains.</title>
        <authorList>
            <person name="Liu Q."/>
            <person name="Xin Y.-H."/>
        </authorList>
    </citation>
    <scope>NUCLEOTIDE SEQUENCE [LARGE SCALE GENOMIC DNA]</scope>
    <source>
        <strain evidence="2 3">Hh14</strain>
    </source>
</reference>
<dbReference type="SUPFAM" id="SSF50475">
    <property type="entry name" value="FMN-binding split barrel"/>
    <property type="match status" value="1"/>
</dbReference>
<accession>A0A4R9A1Z4</accession>
<evidence type="ECO:0000313" key="3">
    <source>
        <dbReference type="Proteomes" id="UP000297447"/>
    </source>
</evidence>
<name>A0A4R9A1Z4_9MICO</name>
<dbReference type="Proteomes" id="UP000297447">
    <property type="component" value="Unassembled WGS sequence"/>
</dbReference>
<dbReference type="InterPro" id="IPR012349">
    <property type="entry name" value="Split_barrel_FMN-bd"/>
</dbReference>
<dbReference type="Gene3D" id="2.30.110.10">
    <property type="entry name" value="Electron Transport, Fmn-binding Protein, Chain A"/>
    <property type="match status" value="1"/>
</dbReference>
<organism evidence="2 3">
    <name type="scientific">Cryobacterium frigoriphilum</name>
    <dbReference type="NCBI Taxonomy" id="1259150"/>
    <lineage>
        <taxon>Bacteria</taxon>
        <taxon>Bacillati</taxon>
        <taxon>Actinomycetota</taxon>
        <taxon>Actinomycetes</taxon>
        <taxon>Micrococcales</taxon>
        <taxon>Microbacteriaceae</taxon>
        <taxon>Cryobacterium</taxon>
    </lineage>
</organism>
<dbReference type="GO" id="GO:0005829">
    <property type="term" value="C:cytosol"/>
    <property type="evidence" value="ECO:0007669"/>
    <property type="project" value="TreeGrafter"/>
</dbReference>
<dbReference type="PANTHER" id="PTHR35176:SF6">
    <property type="entry name" value="HEME OXYGENASE HI_0854-RELATED"/>
    <property type="match status" value="1"/>
</dbReference>
<dbReference type="OrthoDB" id="5115613at2"/>
<protein>
    <submittedName>
        <fullName evidence="2">Pyridoxamine 5-phosphate oxidase</fullName>
    </submittedName>
</protein>
<keyword evidence="1" id="KW-0560">Oxidoreductase</keyword>
<dbReference type="InterPro" id="IPR052019">
    <property type="entry name" value="F420H2_bilvrd_red/Heme_oxyg"/>
</dbReference>
<comment type="caution">
    <text evidence="2">The sequence shown here is derived from an EMBL/GenBank/DDBJ whole genome shotgun (WGS) entry which is preliminary data.</text>
</comment>
<evidence type="ECO:0000313" key="2">
    <source>
        <dbReference type="EMBL" id="TFD50506.1"/>
    </source>
</evidence>
<dbReference type="PANTHER" id="PTHR35176">
    <property type="entry name" value="HEME OXYGENASE HI_0854-RELATED"/>
    <property type="match status" value="1"/>
</dbReference>
<keyword evidence="3" id="KW-1185">Reference proteome</keyword>
<dbReference type="AlphaFoldDB" id="A0A4R9A1Z4"/>
<evidence type="ECO:0000256" key="1">
    <source>
        <dbReference type="ARBA" id="ARBA00023002"/>
    </source>
</evidence>
<dbReference type="GO" id="GO:0016627">
    <property type="term" value="F:oxidoreductase activity, acting on the CH-CH group of donors"/>
    <property type="evidence" value="ECO:0007669"/>
    <property type="project" value="TreeGrafter"/>
</dbReference>
<proteinExistence type="predicted"/>
<sequence>MTTWQRVEADAPTFAARVRERFDAGTNKTMATLRKDGGPRISGTELAFADGRITLGMMPHSQKLHDVLRDPRVAIHCPTLEPPAGDPSAWAGDAKIAGRLVPIASQPSEPPGSSSFEVELDEVVLTYVDDSNTHLVVESWHAGRGWQQIVRE</sequence>